<protein>
    <submittedName>
        <fullName evidence="6">Uncharacterized protein</fullName>
    </submittedName>
</protein>
<evidence type="ECO:0000313" key="7">
    <source>
        <dbReference type="Proteomes" id="UP000499080"/>
    </source>
</evidence>
<evidence type="ECO:0000256" key="1">
    <source>
        <dbReference type="ARBA" id="ARBA00022598"/>
    </source>
</evidence>
<dbReference type="GO" id="GO:0002161">
    <property type="term" value="F:aminoacyl-tRNA deacylase activity"/>
    <property type="evidence" value="ECO:0007669"/>
    <property type="project" value="InterPro"/>
</dbReference>
<dbReference type="GO" id="GO:0005524">
    <property type="term" value="F:ATP binding"/>
    <property type="evidence" value="ECO:0007669"/>
    <property type="project" value="UniProtKB-KW"/>
</dbReference>
<dbReference type="AlphaFoldDB" id="A0A4Y2NMJ9"/>
<evidence type="ECO:0000256" key="5">
    <source>
        <dbReference type="ARBA" id="ARBA00023146"/>
    </source>
</evidence>
<dbReference type="InterPro" id="IPR050081">
    <property type="entry name" value="Ile-tRNA_ligase"/>
</dbReference>
<reference evidence="6 7" key="1">
    <citation type="journal article" date="2019" name="Sci. Rep.">
        <title>Orb-weaving spider Araneus ventricosus genome elucidates the spidroin gene catalogue.</title>
        <authorList>
            <person name="Kono N."/>
            <person name="Nakamura H."/>
            <person name="Ohtoshi R."/>
            <person name="Moran D.A.P."/>
            <person name="Shinohara A."/>
            <person name="Yoshida Y."/>
            <person name="Fujiwara M."/>
            <person name="Mori M."/>
            <person name="Tomita M."/>
            <person name="Arakawa K."/>
        </authorList>
    </citation>
    <scope>NUCLEOTIDE SEQUENCE [LARGE SCALE GENOMIC DNA]</scope>
</reference>
<feature type="non-terminal residue" evidence="6">
    <location>
        <position position="1"/>
    </location>
</feature>
<evidence type="ECO:0000256" key="3">
    <source>
        <dbReference type="ARBA" id="ARBA00022840"/>
    </source>
</evidence>
<accession>A0A4Y2NMJ9</accession>
<sequence length="61" mass="6797">SILSEVTYSHPITKDRECPLLPSTHVTMDKGTGLVHTAPNHGLDDYAVMKKQQIPLDVRIK</sequence>
<dbReference type="GO" id="GO:0004822">
    <property type="term" value="F:isoleucine-tRNA ligase activity"/>
    <property type="evidence" value="ECO:0007669"/>
    <property type="project" value="TreeGrafter"/>
</dbReference>
<dbReference type="OrthoDB" id="10264412at2759"/>
<dbReference type="Gene3D" id="3.90.740.10">
    <property type="entry name" value="Valyl/Leucyl/Isoleucyl-tRNA synthetase, editing domain"/>
    <property type="match status" value="1"/>
</dbReference>
<dbReference type="InterPro" id="IPR009008">
    <property type="entry name" value="Val/Leu/Ile-tRNA-synth_edit"/>
</dbReference>
<keyword evidence="1" id="KW-0436">Ligase</keyword>
<keyword evidence="5" id="KW-0030">Aminoacyl-tRNA synthetase</keyword>
<dbReference type="SUPFAM" id="SSF50677">
    <property type="entry name" value="ValRS/IleRS/LeuRS editing domain"/>
    <property type="match status" value="1"/>
</dbReference>
<dbReference type="PANTHER" id="PTHR42765:SF1">
    <property type="entry name" value="ISOLEUCINE--TRNA LIGASE, MITOCHONDRIAL"/>
    <property type="match status" value="1"/>
</dbReference>
<dbReference type="GO" id="GO:0032543">
    <property type="term" value="P:mitochondrial translation"/>
    <property type="evidence" value="ECO:0007669"/>
    <property type="project" value="TreeGrafter"/>
</dbReference>
<dbReference type="PANTHER" id="PTHR42765">
    <property type="entry name" value="SOLEUCYL-TRNA SYNTHETASE"/>
    <property type="match status" value="1"/>
</dbReference>
<proteinExistence type="predicted"/>
<evidence type="ECO:0000313" key="6">
    <source>
        <dbReference type="EMBL" id="GBN40033.1"/>
    </source>
</evidence>
<gene>
    <name evidence="6" type="ORF">AVEN_70849_1</name>
</gene>
<organism evidence="6 7">
    <name type="scientific">Araneus ventricosus</name>
    <name type="common">Orbweaver spider</name>
    <name type="synonym">Epeira ventricosa</name>
    <dbReference type="NCBI Taxonomy" id="182803"/>
    <lineage>
        <taxon>Eukaryota</taxon>
        <taxon>Metazoa</taxon>
        <taxon>Ecdysozoa</taxon>
        <taxon>Arthropoda</taxon>
        <taxon>Chelicerata</taxon>
        <taxon>Arachnida</taxon>
        <taxon>Araneae</taxon>
        <taxon>Araneomorphae</taxon>
        <taxon>Entelegynae</taxon>
        <taxon>Araneoidea</taxon>
        <taxon>Araneidae</taxon>
        <taxon>Araneus</taxon>
    </lineage>
</organism>
<evidence type="ECO:0000256" key="4">
    <source>
        <dbReference type="ARBA" id="ARBA00022917"/>
    </source>
</evidence>
<dbReference type="EMBL" id="BGPR01288231">
    <property type="protein sequence ID" value="GBN40033.1"/>
    <property type="molecule type" value="Genomic_DNA"/>
</dbReference>
<keyword evidence="3" id="KW-0067">ATP-binding</keyword>
<keyword evidence="2" id="KW-0547">Nucleotide-binding</keyword>
<dbReference type="GO" id="GO:0006428">
    <property type="term" value="P:isoleucyl-tRNA aminoacylation"/>
    <property type="evidence" value="ECO:0007669"/>
    <property type="project" value="TreeGrafter"/>
</dbReference>
<keyword evidence="4" id="KW-0648">Protein biosynthesis</keyword>
<evidence type="ECO:0000256" key="2">
    <source>
        <dbReference type="ARBA" id="ARBA00022741"/>
    </source>
</evidence>
<name>A0A4Y2NMJ9_ARAVE</name>
<dbReference type="Proteomes" id="UP000499080">
    <property type="component" value="Unassembled WGS sequence"/>
</dbReference>
<comment type="caution">
    <text evidence="6">The sequence shown here is derived from an EMBL/GenBank/DDBJ whole genome shotgun (WGS) entry which is preliminary data.</text>
</comment>
<keyword evidence="7" id="KW-1185">Reference proteome</keyword>
<dbReference type="GO" id="GO:0005739">
    <property type="term" value="C:mitochondrion"/>
    <property type="evidence" value="ECO:0007669"/>
    <property type="project" value="TreeGrafter"/>
</dbReference>